<feature type="non-terminal residue" evidence="2">
    <location>
        <position position="1"/>
    </location>
</feature>
<reference evidence="2" key="1">
    <citation type="journal article" date="2014" name="Front. Microbiol.">
        <title>High frequency of phylogenetically diverse reductive dehalogenase-homologous genes in deep subseafloor sedimentary metagenomes.</title>
        <authorList>
            <person name="Kawai M."/>
            <person name="Futagami T."/>
            <person name="Toyoda A."/>
            <person name="Takaki Y."/>
            <person name="Nishi S."/>
            <person name="Hori S."/>
            <person name="Arai W."/>
            <person name="Tsubouchi T."/>
            <person name="Morono Y."/>
            <person name="Uchiyama I."/>
            <person name="Ito T."/>
            <person name="Fujiyama A."/>
            <person name="Inagaki F."/>
            <person name="Takami H."/>
        </authorList>
    </citation>
    <scope>NUCLEOTIDE SEQUENCE</scope>
    <source>
        <strain evidence="2">Expedition CK06-06</strain>
    </source>
</reference>
<dbReference type="Gene3D" id="3.40.50.2300">
    <property type="match status" value="1"/>
</dbReference>
<dbReference type="CDD" id="cd00156">
    <property type="entry name" value="REC"/>
    <property type="match status" value="1"/>
</dbReference>
<organism evidence="2">
    <name type="scientific">marine sediment metagenome</name>
    <dbReference type="NCBI Taxonomy" id="412755"/>
    <lineage>
        <taxon>unclassified sequences</taxon>
        <taxon>metagenomes</taxon>
        <taxon>ecological metagenomes</taxon>
    </lineage>
</organism>
<gene>
    <name evidence="2" type="ORF">S12H4_25210</name>
</gene>
<feature type="domain" description="Response regulatory" evidence="1">
    <location>
        <begin position="1"/>
        <end position="59"/>
    </location>
</feature>
<evidence type="ECO:0000313" key="2">
    <source>
        <dbReference type="EMBL" id="GAI73059.1"/>
    </source>
</evidence>
<protein>
    <recommendedName>
        <fullName evidence="1">Response regulatory domain-containing protein</fullName>
    </recommendedName>
</protein>
<dbReference type="InterPro" id="IPR001789">
    <property type="entry name" value="Sig_transdc_resp-reg_receiver"/>
</dbReference>
<dbReference type="PROSITE" id="PS50110">
    <property type="entry name" value="RESPONSE_REGULATORY"/>
    <property type="match status" value="1"/>
</dbReference>
<dbReference type="GO" id="GO:0000160">
    <property type="term" value="P:phosphorelay signal transduction system"/>
    <property type="evidence" value="ECO:0007669"/>
    <property type="project" value="InterPro"/>
</dbReference>
<dbReference type="InterPro" id="IPR011006">
    <property type="entry name" value="CheY-like_superfamily"/>
</dbReference>
<evidence type="ECO:0000259" key="1">
    <source>
        <dbReference type="PROSITE" id="PS50110"/>
    </source>
</evidence>
<proteinExistence type="predicted"/>
<accession>X1SZ20</accession>
<dbReference type="Pfam" id="PF00072">
    <property type="entry name" value="Response_reg"/>
    <property type="match status" value="1"/>
</dbReference>
<name>X1SZ20_9ZZZZ</name>
<dbReference type="EMBL" id="BARW01014017">
    <property type="protein sequence ID" value="GAI73059.1"/>
    <property type="molecule type" value="Genomic_DNA"/>
</dbReference>
<feature type="non-terminal residue" evidence="2">
    <location>
        <position position="96"/>
    </location>
</feature>
<dbReference type="AlphaFoldDB" id="X1SZ20"/>
<sequence>DGLELLSKLKNLKSEIPFIMFTGRGREEVAIRALNLGAEYYIKKEGEPESQFRELYHIIQKVVDHKRIEEDLIISERRFRELAELLPETVFELDKE</sequence>
<comment type="caution">
    <text evidence="2">The sequence shown here is derived from an EMBL/GenBank/DDBJ whole genome shotgun (WGS) entry which is preliminary data.</text>
</comment>
<dbReference type="SUPFAM" id="SSF52172">
    <property type="entry name" value="CheY-like"/>
    <property type="match status" value="1"/>
</dbReference>